<comment type="caution">
    <text evidence="1">The sequence shown here is derived from an EMBL/GenBank/DDBJ whole genome shotgun (WGS) entry which is preliminary data.</text>
</comment>
<organism evidence="1 2">
    <name type="scientific">Trifolium medium</name>
    <dbReference type="NCBI Taxonomy" id="97028"/>
    <lineage>
        <taxon>Eukaryota</taxon>
        <taxon>Viridiplantae</taxon>
        <taxon>Streptophyta</taxon>
        <taxon>Embryophyta</taxon>
        <taxon>Tracheophyta</taxon>
        <taxon>Spermatophyta</taxon>
        <taxon>Magnoliopsida</taxon>
        <taxon>eudicotyledons</taxon>
        <taxon>Gunneridae</taxon>
        <taxon>Pentapetalae</taxon>
        <taxon>rosids</taxon>
        <taxon>fabids</taxon>
        <taxon>Fabales</taxon>
        <taxon>Fabaceae</taxon>
        <taxon>Papilionoideae</taxon>
        <taxon>50 kb inversion clade</taxon>
        <taxon>NPAAA clade</taxon>
        <taxon>Hologalegina</taxon>
        <taxon>IRL clade</taxon>
        <taxon>Trifolieae</taxon>
        <taxon>Trifolium</taxon>
    </lineage>
</organism>
<keyword evidence="2" id="KW-1185">Reference proteome</keyword>
<evidence type="ECO:0000313" key="1">
    <source>
        <dbReference type="EMBL" id="MCI38824.1"/>
    </source>
</evidence>
<name>A0A392RRV2_9FABA</name>
<proteinExistence type="predicted"/>
<accession>A0A392RRV2</accession>
<feature type="non-terminal residue" evidence="1">
    <location>
        <position position="1"/>
    </location>
</feature>
<reference evidence="1 2" key="1">
    <citation type="journal article" date="2018" name="Front. Plant Sci.">
        <title>Red Clover (Trifolium pratense) and Zigzag Clover (T. medium) - A Picture of Genomic Similarities and Differences.</title>
        <authorList>
            <person name="Dluhosova J."/>
            <person name="Istvanek J."/>
            <person name="Nedelnik J."/>
            <person name="Repkova J."/>
        </authorList>
    </citation>
    <scope>NUCLEOTIDE SEQUENCE [LARGE SCALE GENOMIC DNA]</scope>
    <source>
        <strain evidence="2">cv. 10/8</strain>
        <tissue evidence="1">Leaf</tissue>
    </source>
</reference>
<dbReference type="EMBL" id="LXQA010260309">
    <property type="protein sequence ID" value="MCI38824.1"/>
    <property type="molecule type" value="Genomic_DNA"/>
</dbReference>
<sequence>EVAGLGTIIPDSLQRLQSVHLVVFDNCSRETEDVVQMTAPEVCYMAQVKQFEWTATQGMRDRRDHERREIFSIKWQRLNLDVVKCNVDAIHTNIAGISEF</sequence>
<evidence type="ECO:0000313" key="2">
    <source>
        <dbReference type="Proteomes" id="UP000265520"/>
    </source>
</evidence>
<dbReference type="Proteomes" id="UP000265520">
    <property type="component" value="Unassembled WGS sequence"/>
</dbReference>
<dbReference type="AlphaFoldDB" id="A0A392RRV2"/>
<protein>
    <submittedName>
        <fullName evidence="1">Uncharacterized protein</fullName>
    </submittedName>
</protein>